<dbReference type="AlphaFoldDB" id="A0A0K1EMT4"/>
<keyword evidence="8" id="KW-1185">Reference proteome</keyword>
<sequence length="249" mass="27562">MSTTLTIAKREFRSYFDSPLAYVVVCLGLVLLGIFFFLVGGNFLGGTFWDVGRASLTKMFEAIPRYLALLIIPVVTMRLLAEEKRSGTLEMLITLPVKDHEVVLGKFIGALGLVLVLIFATALYPILMFVWPWHLGALDTGPVISGYVGLVLYSAAATSIGLLISALTESQFIAFVVTWIVLIVLQFVGLLGDVFGSEVRNILYFISFDTRLEPFARGMISTRDVVFFLSITIGCLMAAFRALERRKWA</sequence>
<protein>
    <submittedName>
        <fullName evidence="7">ABC transporter permease</fullName>
    </submittedName>
</protein>
<dbReference type="PANTHER" id="PTHR30294">
    <property type="entry name" value="MEMBRANE COMPONENT OF ABC TRANSPORTER YHHJ-RELATED"/>
    <property type="match status" value="1"/>
</dbReference>
<dbReference type="RefSeq" id="WP_050433649.1">
    <property type="nucleotide sequence ID" value="NZ_CP012159.1"/>
</dbReference>
<evidence type="ECO:0000256" key="3">
    <source>
        <dbReference type="ARBA" id="ARBA00022692"/>
    </source>
</evidence>
<keyword evidence="3 6" id="KW-0812">Transmembrane</keyword>
<dbReference type="Pfam" id="PF12679">
    <property type="entry name" value="ABC2_membrane_2"/>
    <property type="match status" value="1"/>
</dbReference>
<reference evidence="7 8" key="1">
    <citation type="submission" date="2015-07" db="EMBL/GenBank/DDBJ databases">
        <title>Genome analysis of myxobacterium Chondromyces crocatus Cm c5 reveals a high potential for natural compound synthesis and the genetic basis for the loss of fruiting body formation.</title>
        <authorList>
            <person name="Zaburannyi N."/>
            <person name="Bunk B."/>
            <person name="Maier J."/>
            <person name="Overmann J."/>
            <person name="Mueller R."/>
        </authorList>
    </citation>
    <scope>NUCLEOTIDE SEQUENCE [LARGE SCALE GENOMIC DNA]</scope>
    <source>
        <strain evidence="7 8">Cm c5</strain>
    </source>
</reference>
<proteinExistence type="predicted"/>
<name>A0A0K1EMT4_CHOCO</name>
<dbReference type="KEGG" id="ccro:CMC5_061650"/>
<dbReference type="PANTHER" id="PTHR30294:SF29">
    <property type="entry name" value="MULTIDRUG ABC TRANSPORTER PERMEASE YBHS-RELATED"/>
    <property type="match status" value="1"/>
</dbReference>
<dbReference type="InterPro" id="IPR051449">
    <property type="entry name" value="ABC-2_transporter_component"/>
</dbReference>
<feature type="transmembrane region" description="Helical" evidence="6">
    <location>
        <begin position="63"/>
        <end position="81"/>
    </location>
</feature>
<gene>
    <name evidence="7" type="ORF">CMC5_061650</name>
</gene>
<keyword evidence="2" id="KW-1003">Cell membrane</keyword>
<keyword evidence="5 6" id="KW-0472">Membrane</keyword>
<evidence type="ECO:0000256" key="4">
    <source>
        <dbReference type="ARBA" id="ARBA00022989"/>
    </source>
</evidence>
<evidence type="ECO:0000256" key="5">
    <source>
        <dbReference type="ARBA" id="ARBA00023136"/>
    </source>
</evidence>
<comment type="subcellular location">
    <subcellularLocation>
        <location evidence="1">Cell membrane</location>
        <topology evidence="1">Multi-pass membrane protein</topology>
    </subcellularLocation>
</comment>
<evidence type="ECO:0000313" key="7">
    <source>
        <dbReference type="EMBL" id="AKT41943.1"/>
    </source>
</evidence>
<dbReference type="GO" id="GO:0005886">
    <property type="term" value="C:plasma membrane"/>
    <property type="evidence" value="ECO:0007669"/>
    <property type="project" value="UniProtKB-SubCell"/>
</dbReference>
<evidence type="ECO:0000256" key="1">
    <source>
        <dbReference type="ARBA" id="ARBA00004651"/>
    </source>
</evidence>
<dbReference type="Proteomes" id="UP000067626">
    <property type="component" value="Chromosome"/>
</dbReference>
<evidence type="ECO:0000256" key="2">
    <source>
        <dbReference type="ARBA" id="ARBA00022475"/>
    </source>
</evidence>
<accession>A0A0K1EMT4</accession>
<feature type="transmembrane region" description="Helical" evidence="6">
    <location>
        <begin position="20"/>
        <end position="43"/>
    </location>
</feature>
<dbReference type="GO" id="GO:0140359">
    <property type="term" value="F:ABC-type transporter activity"/>
    <property type="evidence" value="ECO:0007669"/>
    <property type="project" value="InterPro"/>
</dbReference>
<feature type="transmembrane region" description="Helical" evidence="6">
    <location>
        <begin position="102"/>
        <end position="124"/>
    </location>
</feature>
<dbReference type="OrthoDB" id="9794512at2"/>
<keyword evidence="4 6" id="KW-1133">Transmembrane helix</keyword>
<feature type="transmembrane region" description="Helical" evidence="6">
    <location>
        <begin position="172"/>
        <end position="191"/>
    </location>
</feature>
<evidence type="ECO:0000313" key="8">
    <source>
        <dbReference type="Proteomes" id="UP000067626"/>
    </source>
</evidence>
<organism evidence="7 8">
    <name type="scientific">Chondromyces crocatus</name>
    <dbReference type="NCBI Taxonomy" id="52"/>
    <lineage>
        <taxon>Bacteria</taxon>
        <taxon>Pseudomonadati</taxon>
        <taxon>Myxococcota</taxon>
        <taxon>Polyangia</taxon>
        <taxon>Polyangiales</taxon>
        <taxon>Polyangiaceae</taxon>
        <taxon>Chondromyces</taxon>
    </lineage>
</organism>
<evidence type="ECO:0000256" key="6">
    <source>
        <dbReference type="SAM" id="Phobius"/>
    </source>
</evidence>
<dbReference type="EMBL" id="CP012159">
    <property type="protein sequence ID" value="AKT41943.1"/>
    <property type="molecule type" value="Genomic_DNA"/>
</dbReference>
<dbReference type="STRING" id="52.CMC5_061650"/>
<feature type="transmembrane region" description="Helical" evidence="6">
    <location>
        <begin position="144"/>
        <end position="165"/>
    </location>
</feature>
<feature type="transmembrane region" description="Helical" evidence="6">
    <location>
        <begin position="225"/>
        <end position="243"/>
    </location>
</feature>